<evidence type="ECO:0000256" key="1">
    <source>
        <dbReference type="SAM" id="Phobius"/>
    </source>
</evidence>
<comment type="caution">
    <text evidence="2">The sequence shown here is derived from an EMBL/GenBank/DDBJ whole genome shotgun (WGS) entry which is preliminary data.</text>
</comment>
<evidence type="ECO:0000313" key="2">
    <source>
        <dbReference type="EMBL" id="OIQ07895.1"/>
    </source>
</evidence>
<dbReference type="EMBL" id="MIHH01000022">
    <property type="protein sequence ID" value="OIQ07895.1"/>
    <property type="molecule type" value="Genomic_DNA"/>
</dbReference>
<feature type="transmembrane region" description="Helical" evidence="1">
    <location>
        <begin position="68"/>
        <end position="87"/>
    </location>
</feature>
<keyword evidence="1" id="KW-0472">Membrane</keyword>
<name>A0A1J5JTJ8_NEOTH</name>
<evidence type="ECO:0000313" key="3">
    <source>
        <dbReference type="Proteomes" id="UP000182743"/>
    </source>
</evidence>
<keyword evidence="1" id="KW-0812">Transmembrane</keyword>
<gene>
    <name evidence="2" type="ORF">MOOR_25120</name>
</gene>
<accession>A0A1J5JTJ8</accession>
<keyword evidence="1" id="KW-1133">Transmembrane helix</keyword>
<dbReference type="AlphaFoldDB" id="A0A1J5JTJ8"/>
<dbReference type="Proteomes" id="UP000182743">
    <property type="component" value="Unassembled WGS sequence"/>
</dbReference>
<sequence>MHTCLPALIYQFLHSLRCKFFRTAISTYNLETGPANKTLLLVGAKNFQVPRARCLQAGLRFLSHPGCLVNSFLGLSLIVIFISRVFLCEYTGYCL</sequence>
<reference evidence="2 3" key="1">
    <citation type="submission" date="2016-08" db="EMBL/GenBank/DDBJ databases">
        <title>Genome-based comparison of Moorella thermoacetic strains.</title>
        <authorList>
            <person name="Poehlein A."/>
            <person name="Bengelsdorf F.R."/>
            <person name="Esser C."/>
            <person name="Duerre P."/>
            <person name="Daniel R."/>
        </authorList>
    </citation>
    <scope>NUCLEOTIDE SEQUENCE [LARGE SCALE GENOMIC DNA]</scope>
    <source>
        <strain evidence="2 3">DSM 11768</strain>
    </source>
</reference>
<protein>
    <submittedName>
        <fullName evidence="2">Uncharacterized protein</fullName>
    </submittedName>
</protein>
<organism evidence="2 3">
    <name type="scientific">Neomoorella thermoacetica</name>
    <name type="common">Clostridium thermoaceticum</name>
    <dbReference type="NCBI Taxonomy" id="1525"/>
    <lineage>
        <taxon>Bacteria</taxon>
        <taxon>Bacillati</taxon>
        <taxon>Bacillota</taxon>
        <taxon>Clostridia</taxon>
        <taxon>Neomoorellales</taxon>
        <taxon>Neomoorellaceae</taxon>
        <taxon>Neomoorella</taxon>
    </lineage>
</organism>
<proteinExistence type="predicted"/>